<evidence type="ECO:0000313" key="2">
    <source>
        <dbReference type="EMBL" id="KAF2722585.1"/>
    </source>
</evidence>
<sequence>MSAQEQESSGNRQMQTAQSREDDDEPMVHCVPADYASSAKKHLEELRSQGKEAILMSELPGQIPRRDNESGSDYAARYSESMNNLIRRGVHILNDQSTHNVAPDRFRIEGHDFDVGPDSGITKGAYRGFSQLTGRKGVTYADIPEEFLKFEVPPASTGTSQRR</sequence>
<dbReference type="EMBL" id="MU003781">
    <property type="protein sequence ID" value="KAF2722585.1"/>
    <property type="molecule type" value="Genomic_DNA"/>
</dbReference>
<evidence type="ECO:0000256" key="1">
    <source>
        <dbReference type="SAM" id="MobiDB-lite"/>
    </source>
</evidence>
<dbReference type="Proteomes" id="UP000799441">
    <property type="component" value="Unassembled WGS sequence"/>
</dbReference>
<gene>
    <name evidence="2" type="ORF">K431DRAFT_302437</name>
</gene>
<comment type="caution">
    <text evidence="2">The sequence shown here is derived from an EMBL/GenBank/DDBJ whole genome shotgun (WGS) entry which is preliminary data.</text>
</comment>
<reference evidence="2" key="1">
    <citation type="journal article" date="2020" name="Stud. Mycol.">
        <title>101 Dothideomycetes genomes: a test case for predicting lifestyles and emergence of pathogens.</title>
        <authorList>
            <person name="Haridas S."/>
            <person name="Albert R."/>
            <person name="Binder M."/>
            <person name="Bloem J."/>
            <person name="Labutti K."/>
            <person name="Salamov A."/>
            <person name="Andreopoulos B."/>
            <person name="Baker S."/>
            <person name="Barry K."/>
            <person name="Bills G."/>
            <person name="Bluhm B."/>
            <person name="Cannon C."/>
            <person name="Castanera R."/>
            <person name="Culley D."/>
            <person name="Daum C."/>
            <person name="Ezra D."/>
            <person name="Gonzalez J."/>
            <person name="Henrissat B."/>
            <person name="Kuo A."/>
            <person name="Liang C."/>
            <person name="Lipzen A."/>
            <person name="Lutzoni F."/>
            <person name="Magnuson J."/>
            <person name="Mondo S."/>
            <person name="Nolan M."/>
            <person name="Ohm R."/>
            <person name="Pangilinan J."/>
            <person name="Park H.-J."/>
            <person name="Ramirez L."/>
            <person name="Alfaro M."/>
            <person name="Sun H."/>
            <person name="Tritt A."/>
            <person name="Yoshinaga Y."/>
            <person name="Zwiers L.-H."/>
            <person name="Turgeon B."/>
            <person name="Goodwin S."/>
            <person name="Spatafora J."/>
            <person name="Crous P."/>
            <person name="Grigoriev I."/>
        </authorList>
    </citation>
    <scope>NUCLEOTIDE SEQUENCE</scope>
    <source>
        <strain evidence="2">CBS 116435</strain>
    </source>
</reference>
<name>A0A9P4QAH0_9PEZI</name>
<feature type="region of interest" description="Disordered" evidence="1">
    <location>
        <begin position="53"/>
        <end position="76"/>
    </location>
</feature>
<proteinExistence type="predicted"/>
<protein>
    <submittedName>
        <fullName evidence="2">Uncharacterized protein</fullName>
    </submittedName>
</protein>
<dbReference type="AlphaFoldDB" id="A0A9P4QAH0"/>
<organism evidence="2 3">
    <name type="scientific">Polychaeton citri CBS 116435</name>
    <dbReference type="NCBI Taxonomy" id="1314669"/>
    <lineage>
        <taxon>Eukaryota</taxon>
        <taxon>Fungi</taxon>
        <taxon>Dikarya</taxon>
        <taxon>Ascomycota</taxon>
        <taxon>Pezizomycotina</taxon>
        <taxon>Dothideomycetes</taxon>
        <taxon>Dothideomycetidae</taxon>
        <taxon>Capnodiales</taxon>
        <taxon>Capnodiaceae</taxon>
        <taxon>Polychaeton</taxon>
    </lineage>
</organism>
<feature type="compositionally biased region" description="Polar residues" evidence="1">
    <location>
        <begin position="1"/>
        <end position="18"/>
    </location>
</feature>
<keyword evidence="3" id="KW-1185">Reference proteome</keyword>
<accession>A0A9P4QAH0</accession>
<dbReference type="OrthoDB" id="4337606at2759"/>
<evidence type="ECO:0000313" key="3">
    <source>
        <dbReference type="Proteomes" id="UP000799441"/>
    </source>
</evidence>
<feature type="region of interest" description="Disordered" evidence="1">
    <location>
        <begin position="1"/>
        <end position="36"/>
    </location>
</feature>